<protein>
    <submittedName>
        <fullName evidence="2">Methylthioribose kinase</fullName>
    </submittedName>
</protein>
<sequence>MIQRFILLGEGYTDLYELFEIARTNQRRLLRLVQLDTVISGQKKSSLVVILQPAEPGKLMPLYLSLEGVYPPEEKETERYQLFEQLSHELDAPIHRLEVKPSADFNELELYFQYVIGVLRLNRFIPPLQ</sequence>
<reference evidence="2" key="1">
    <citation type="submission" date="2022-05" db="EMBL/GenBank/DDBJ databases">
        <title>Comparative Genomics of Spacecraft Associated Microbes.</title>
        <authorList>
            <person name="Tran M.T."/>
            <person name="Wright A."/>
            <person name="Seuylemezian A."/>
            <person name="Eisen J."/>
            <person name="Coil D."/>
        </authorList>
    </citation>
    <scope>NUCLEOTIDE SEQUENCE</scope>
    <source>
        <strain evidence="2">214.1.1</strain>
    </source>
</reference>
<dbReference type="RefSeq" id="WP_251221915.1">
    <property type="nucleotide sequence ID" value="NZ_JAMBOL010000002.1"/>
</dbReference>
<dbReference type="Proteomes" id="UP001139179">
    <property type="component" value="Unassembled WGS sequence"/>
</dbReference>
<dbReference type="EMBL" id="JAMBOL010000002">
    <property type="protein sequence ID" value="MCM3713080.1"/>
    <property type="molecule type" value="Genomic_DNA"/>
</dbReference>
<dbReference type="Pfam" id="PF23648">
    <property type="entry name" value="DUF7147"/>
    <property type="match status" value="1"/>
</dbReference>
<name>A0A9X2DN85_9BACI</name>
<dbReference type="AlphaFoldDB" id="A0A9X2DN85"/>
<proteinExistence type="predicted"/>
<evidence type="ECO:0000313" key="3">
    <source>
        <dbReference type="Proteomes" id="UP001139179"/>
    </source>
</evidence>
<evidence type="ECO:0000259" key="1">
    <source>
        <dbReference type="Pfam" id="PF23648"/>
    </source>
</evidence>
<keyword evidence="3" id="KW-1185">Reference proteome</keyword>
<dbReference type="GO" id="GO:0016301">
    <property type="term" value="F:kinase activity"/>
    <property type="evidence" value="ECO:0007669"/>
    <property type="project" value="UniProtKB-KW"/>
</dbReference>
<dbReference type="InterPro" id="IPR055571">
    <property type="entry name" value="DUF7147"/>
</dbReference>
<comment type="caution">
    <text evidence="2">The sequence shown here is derived from an EMBL/GenBank/DDBJ whole genome shotgun (WGS) entry which is preliminary data.</text>
</comment>
<feature type="domain" description="DUF7147" evidence="1">
    <location>
        <begin position="1"/>
        <end position="125"/>
    </location>
</feature>
<keyword evidence="2" id="KW-0808">Transferase</keyword>
<keyword evidence="2" id="KW-0418">Kinase</keyword>
<gene>
    <name evidence="2" type="ORF">M3202_03220</name>
</gene>
<organism evidence="2 3">
    <name type="scientific">Halalkalibacter oceani</name>
    <dbReference type="NCBI Taxonomy" id="1653776"/>
    <lineage>
        <taxon>Bacteria</taxon>
        <taxon>Bacillati</taxon>
        <taxon>Bacillota</taxon>
        <taxon>Bacilli</taxon>
        <taxon>Bacillales</taxon>
        <taxon>Bacillaceae</taxon>
        <taxon>Halalkalibacter</taxon>
    </lineage>
</organism>
<accession>A0A9X2DN85</accession>
<evidence type="ECO:0000313" key="2">
    <source>
        <dbReference type="EMBL" id="MCM3713080.1"/>
    </source>
</evidence>